<name>A0A2A2L846_9BILA</name>
<feature type="compositionally biased region" description="Low complexity" evidence="6">
    <location>
        <begin position="15"/>
        <end position="27"/>
    </location>
</feature>
<keyword evidence="8" id="KW-1185">Reference proteome</keyword>
<dbReference type="GO" id="GO:0010468">
    <property type="term" value="P:regulation of gene expression"/>
    <property type="evidence" value="ECO:0007669"/>
    <property type="project" value="UniProtKB-ARBA"/>
</dbReference>
<proteinExistence type="predicted"/>
<keyword evidence="4" id="KW-0804">Transcription</keyword>
<evidence type="ECO:0000256" key="5">
    <source>
        <dbReference type="ARBA" id="ARBA00023242"/>
    </source>
</evidence>
<gene>
    <name evidence="7" type="ORF">WR25_21803</name>
</gene>
<dbReference type="GO" id="GO:0005654">
    <property type="term" value="C:nucleoplasm"/>
    <property type="evidence" value="ECO:0007669"/>
    <property type="project" value="UniProtKB-ARBA"/>
</dbReference>
<feature type="region of interest" description="Disordered" evidence="6">
    <location>
        <begin position="1"/>
        <end position="27"/>
    </location>
</feature>
<sequence>MAPQRRKISTSRLQSGSNNSSNLGGNSGSLDYDAAFRRFLRQRPHEAARIVEELKSGTNEELIRARNRLLTMADEAAIQNAIKYDLTMERIEKEYKARKRRAIANAAAKKLTLKDSMLKEIDNEIARVEAEYQASEISKASTSVQIDTNKKTLRGRGGGVLVEPPTYFNSMPKQVAPSTTPNITYLLSEDKIADDLKCFAAMNNESPPKPSTVRDRVDVTVTKQRLSYGGRQFKVGDEISVENAEYGKIEDAKIESLQEAMVVIRGTASWDTRQVFASPSDLCDGRVRIFKKAK</sequence>
<dbReference type="STRING" id="2018661.A0A2A2L846"/>
<comment type="caution">
    <text evidence="7">The sequence shown here is derived from an EMBL/GenBank/DDBJ whole genome shotgun (WGS) entry which is preliminary data.</text>
</comment>
<comment type="subcellular location">
    <subcellularLocation>
        <location evidence="1">Nucleus</location>
    </subcellularLocation>
</comment>
<dbReference type="AlphaFoldDB" id="A0A2A2L846"/>
<dbReference type="Pfam" id="PF08598">
    <property type="entry name" value="Sds3"/>
    <property type="match status" value="1"/>
</dbReference>
<reference evidence="7 8" key="1">
    <citation type="journal article" date="2017" name="Curr. Biol.">
        <title>Genome architecture and evolution of a unichromosomal asexual nematode.</title>
        <authorList>
            <person name="Fradin H."/>
            <person name="Zegar C."/>
            <person name="Gutwein M."/>
            <person name="Lucas J."/>
            <person name="Kovtun M."/>
            <person name="Corcoran D."/>
            <person name="Baugh L.R."/>
            <person name="Kiontke K."/>
            <person name="Gunsalus K."/>
            <person name="Fitch D.H."/>
            <person name="Piano F."/>
        </authorList>
    </citation>
    <scope>NUCLEOTIDE SEQUENCE [LARGE SCALE GENOMIC DNA]</scope>
    <source>
        <strain evidence="7">PF1309</strain>
    </source>
</reference>
<dbReference type="EMBL" id="LIAE01007073">
    <property type="protein sequence ID" value="PAV82217.1"/>
    <property type="molecule type" value="Genomic_DNA"/>
</dbReference>
<evidence type="ECO:0000256" key="1">
    <source>
        <dbReference type="ARBA" id="ARBA00004123"/>
    </source>
</evidence>
<evidence type="ECO:0000256" key="2">
    <source>
        <dbReference type="ARBA" id="ARBA00022491"/>
    </source>
</evidence>
<dbReference type="Proteomes" id="UP000218231">
    <property type="component" value="Unassembled WGS sequence"/>
</dbReference>
<evidence type="ECO:0000256" key="6">
    <source>
        <dbReference type="SAM" id="MobiDB-lite"/>
    </source>
</evidence>
<dbReference type="OrthoDB" id="70376at2759"/>
<organism evidence="7 8">
    <name type="scientific">Diploscapter pachys</name>
    <dbReference type="NCBI Taxonomy" id="2018661"/>
    <lineage>
        <taxon>Eukaryota</taxon>
        <taxon>Metazoa</taxon>
        <taxon>Ecdysozoa</taxon>
        <taxon>Nematoda</taxon>
        <taxon>Chromadorea</taxon>
        <taxon>Rhabditida</taxon>
        <taxon>Rhabditina</taxon>
        <taxon>Rhabditomorpha</taxon>
        <taxon>Rhabditoidea</taxon>
        <taxon>Rhabditidae</taxon>
        <taxon>Diploscapter</taxon>
    </lineage>
</organism>
<evidence type="ECO:0000256" key="3">
    <source>
        <dbReference type="ARBA" id="ARBA00023015"/>
    </source>
</evidence>
<protein>
    <submittedName>
        <fullName evidence="7">Uncharacterized protein</fullName>
    </submittedName>
</protein>
<evidence type="ECO:0000256" key="4">
    <source>
        <dbReference type="ARBA" id="ARBA00023163"/>
    </source>
</evidence>
<keyword evidence="5" id="KW-0539">Nucleus</keyword>
<keyword evidence="2" id="KW-0678">Repressor</keyword>
<evidence type="ECO:0000313" key="7">
    <source>
        <dbReference type="EMBL" id="PAV82217.1"/>
    </source>
</evidence>
<dbReference type="InterPro" id="IPR013907">
    <property type="entry name" value="Sds3"/>
</dbReference>
<evidence type="ECO:0000313" key="8">
    <source>
        <dbReference type="Proteomes" id="UP000218231"/>
    </source>
</evidence>
<accession>A0A2A2L846</accession>
<keyword evidence="3" id="KW-0805">Transcription regulation</keyword>